<sequence>MAETFDYIVIGGGVMGASITYHLTQQRAGRVLLLERQALCSGTTARSGAIVRQHYSNDFSIRMAKESLHIFQHFDEVIGGDCGFTTTGLLVVSDEQGEETLRANVALQQELGVNTRLISPAEIAEVAPEYSSDGVTQACYEADTGVADPTATTYCFAQRAKDHGATIYEQQAVIGILTQNERVVGVETARETLYAPVVVIAANAWSVALTQPLGIALPITATRHPMLALRRPNDLGGRQGMHSVGFDVRNGIYLRPDLGGVTLVGATDNVLTASDPDQYHQELTVEERGFFHKQGGIRMPGLTRAVPRGGWAGIYDDTPDYHPILGPLPGYEGLYCAAGFSGHGFKLSPIIGSWMAQLLTTGQTPEDMRPFAYERFAQGQEIRPRYSSSGVLG</sequence>
<keyword evidence="1" id="KW-0560">Oxidoreductase</keyword>
<evidence type="ECO:0000259" key="2">
    <source>
        <dbReference type="Pfam" id="PF01266"/>
    </source>
</evidence>
<dbReference type="SUPFAM" id="SSF51905">
    <property type="entry name" value="FAD/NAD(P)-binding domain"/>
    <property type="match status" value="1"/>
</dbReference>
<evidence type="ECO:0000313" key="4">
    <source>
        <dbReference type="Proteomes" id="UP000597444"/>
    </source>
</evidence>
<dbReference type="InterPro" id="IPR006076">
    <property type="entry name" value="FAD-dep_OxRdtase"/>
</dbReference>
<dbReference type="PANTHER" id="PTHR13847">
    <property type="entry name" value="SARCOSINE DEHYDROGENASE-RELATED"/>
    <property type="match status" value="1"/>
</dbReference>
<proteinExistence type="predicted"/>
<dbReference type="AlphaFoldDB" id="A0A8J3N5V2"/>
<protein>
    <submittedName>
        <fullName evidence="3">Oxidoreductase</fullName>
    </submittedName>
</protein>
<feature type="domain" description="FAD dependent oxidoreductase" evidence="2">
    <location>
        <begin position="6"/>
        <end position="358"/>
    </location>
</feature>
<comment type="caution">
    <text evidence="3">The sequence shown here is derived from an EMBL/GenBank/DDBJ whole genome shotgun (WGS) entry which is preliminary data.</text>
</comment>
<evidence type="ECO:0000313" key="3">
    <source>
        <dbReference type="EMBL" id="GHO96878.1"/>
    </source>
</evidence>
<dbReference type="RefSeq" id="WP_220207469.1">
    <property type="nucleotide sequence ID" value="NZ_BNJK01000001.1"/>
</dbReference>
<evidence type="ECO:0000256" key="1">
    <source>
        <dbReference type="ARBA" id="ARBA00023002"/>
    </source>
</evidence>
<dbReference type="GO" id="GO:0016491">
    <property type="term" value="F:oxidoreductase activity"/>
    <property type="evidence" value="ECO:0007669"/>
    <property type="project" value="UniProtKB-KW"/>
</dbReference>
<name>A0A8J3N5V2_9CHLR</name>
<accession>A0A8J3N5V2</accession>
<dbReference type="PANTHER" id="PTHR13847:SF287">
    <property type="entry name" value="FAD-DEPENDENT OXIDOREDUCTASE DOMAIN-CONTAINING PROTEIN 1"/>
    <property type="match status" value="1"/>
</dbReference>
<reference evidence="3" key="1">
    <citation type="submission" date="2020-10" db="EMBL/GenBank/DDBJ databases">
        <title>Taxonomic study of unclassified bacteria belonging to the class Ktedonobacteria.</title>
        <authorList>
            <person name="Yabe S."/>
            <person name="Wang C.M."/>
            <person name="Zheng Y."/>
            <person name="Sakai Y."/>
            <person name="Cavaletti L."/>
            <person name="Monciardini P."/>
            <person name="Donadio S."/>
        </authorList>
    </citation>
    <scope>NUCLEOTIDE SEQUENCE</scope>
    <source>
        <strain evidence="3">ID150040</strain>
    </source>
</reference>
<organism evidence="3 4">
    <name type="scientific">Reticulibacter mediterranei</name>
    <dbReference type="NCBI Taxonomy" id="2778369"/>
    <lineage>
        <taxon>Bacteria</taxon>
        <taxon>Bacillati</taxon>
        <taxon>Chloroflexota</taxon>
        <taxon>Ktedonobacteria</taxon>
        <taxon>Ktedonobacterales</taxon>
        <taxon>Reticulibacteraceae</taxon>
        <taxon>Reticulibacter</taxon>
    </lineage>
</organism>
<dbReference type="Gene3D" id="3.30.9.10">
    <property type="entry name" value="D-Amino Acid Oxidase, subunit A, domain 2"/>
    <property type="match status" value="1"/>
</dbReference>
<dbReference type="InterPro" id="IPR036188">
    <property type="entry name" value="FAD/NAD-bd_sf"/>
</dbReference>
<dbReference type="Pfam" id="PF01266">
    <property type="entry name" value="DAO"/>
    <property type="match status" value="1"/>
</dbReference>
<gene>
    <name evidence="3" type="ORF">KSF_069260</name>
</gene>
<dbReference type="GO" id="GO:0005737">
    <property type="term" value="C:cytoplasm"/>
    <property type="evidence" value="ECO:0007669"/>
    <property type="project" value="TreeGrafter"/>
</dbReference>
<keyword evidence="4" id="KW-1185">Reference proteome</keyword>
<dbReference type="Gene3D" id="3.50.50.60">
    <property type="entry name" value="FAD/NAD(P)-binding domain"/>
    <property type="match status" value="1"/>
</dbReference>
<dbReference type="EMBL" id="BNJK01000001">
    <property type="protein sequence ID" value="GHO96878.1"/>
    <property type="molecule type" value="Genomic_DNA"/>
</dbReference>
<dbReference type="Proteomes" id="UP000597444">
    <property type="component" value="Unassembled WGS sequence"/>
</dbReference>